<evidence type="ECO:0000313" key="3">
    <source>
        <dbReference type="Proteomes" id="UP000266934"/>
    </source>
</evidence>
<dbReference type="InterPro" id="IPR007272">
    <property type="entry name" value="Sulf_transp_TsuA/YedE"/>
</dbReference>
<feature type="transmembrane region" description="Helical" evidence="1">
    <location>
        <begin position="6"/>
        <end position="24"/>
    </location>
</feature>
<evidence type="ECO:0000313" key="2">
    <source>
        <dbReference type="EMBL" id="BBF94722.1"/>
    </source>
</evidence>
<organism evidence="2 3">
    <name type="scientific">Blastochloris tepida</name>
    <dbReference type="NCBI Taxonomy" id="2233851"/>
    <lineage>
        <taxon>Bacteria</taxon>
        <taxon>Pseudomonadati</taxon>
        <taxon>Pseudomonadota</taxon>
        <taxon>Alphaproteobacteria</taxon>
        <taxon>Hyphomicrobiales</taxon>
        <taxon>Blastochloridaceae</taxon>
        <taxon>Blastochloris</taxon>
    </lineage>
</organism>
<proteinExistence type="predicted"/>
<feature type="transmembrane region" description="Helical" evidence="1">
    <location>
        <begin position="77"/>
        <end position="99"/>
    </location>
</feature>
<protein>
    <submittedName>
        <fullName evidence="2">Uncharacterized protein</fullName>
    </submittedName>
</protein>
<accession>A0A348G589</accession>
<dbReference type="EMBL" id="AP018907">
    <property type="protein sequence ID" value="BBF94722.1"/>
    <property type="molecule type" value="Genomic_DNA"/>
</dbReference>
<keyword evidence="1" id="KW-0812">Transmembrane</keyword>
<keyword evidence="3" id="KW-1185">Reference proteome</keyword>
<dbReference type="Pfam" id="PF04143">
    <property type="entry name" value="Sulf_transp"/>
    <property type="match status" value="1"/>
</dbReference>
<feature type="transmembrane region" description="Helical" evidence="1">
    <location>
        <begin position="45"/>
        <end position="65"/>
    </location>
</feature>
<feature type="transmembrane region" description="Helical" evidence="1">
    <location>
        <begin position="155"/>
        <end position="176"/>
    </location>
</feature>
<dbReference type="Proteomes" id="UP000266934">
    <property type="component" value="Chromosome"/>
</dbReference>
<dbReference type="KEGG" id="blag:BLTE_34070"/>
<feature type="transmembrane region" description="Helical" evidence="1">
    <location>
        <begin position="111"/>
        <end position="135"/>
    </location>
</feature>
<reference evidence="2 3" key="1">
    <citation type="submission" date="2018-08" db="EMBL/GenBank/DDBJ databases">
        <title>Complete genome sequencing of Blastochloris tepida GI.</title>
        <authorList>
            <person name="Tsukatani Y."/>
            <person name="Mori H."/>
        </authorList>
    </citation>
    <scope>NUCLEOTIDE SEQUENCE [LARGE SCALE GENOMIC DNA]</scope>
    <source>
        <strain evidence="2 3">GI</strain>
    </source>
</reference>
<dbReference type="AlphaFoldDB" id="A0A348G589"/>
<evidence type="ECO:0000256" key="1">
    <source>
        <dbReference type="SAM" id="Phobius"/>
    </source>
</evidence>
<keyword evidence="1" id="KW-1133">Transmembrane helix</keyword>
<keyword evidence="1" id="KW-0472">Membrane</keyword>
<sequence>MFPMTGTAALVLAVAFGFAFGWLLDRGRVTHYDTILNQFRFKDFTVLKVMLTAIIVGGVGVLALVDLGLVKMAVRDANMGGVLLGSALFGVGMVLYGYCPGTGVAAIATGSVHALVGAAGMLVGGMLYGFNYPWLKDTVLAWWNLGRVTLPDITGVPALVFFAALAVLAVALFSVVESRRL</sequence>
<dbReference type="RefSeq" id="WP_244600036.1">
    <property type="nucleotide sequence ID" value="NZ_AP018907.1"/>
</dbReference>
<gene>
    <name evidence="2" type="ORF">BLTE_34070</name>
</gene>
<name>A0A348G589_9HYPH</name>